<proteinExistence type="predicted"/>
<accession>A0ABN9TVX7</accession>
<gene>
    <name evidence="1" type="ORF">PCOR1329_LOCUS42794</name>
</gene>
<protein>
    <submittedName>
        <fullName evidence="1">Uncharacterized protein</fullName>
    </submittedName>
</protein>
<keyword evidence="2" id="KW-1185">Reference proteome</keyword>
<name>A0ABN9TVX7_9DINO</name>
<dbReference type="EMBL" id="CAUYUJ010015142">
    <property type="protein sequence ID" value="CAK0850372.1"/>
    <property type="molecule type" value="Genomic_DNA"/>
</dbReference>
<evidence type="ECO:0000313" key="1">
    <source>
        <dbReference type="EMBL" id="CAK0850372.1"/>
    </source>
</evidence>
<organism evidence="1 2">
    <name type="scientific">Prorocentrum cordatum</name>
    <dbReference type="NCBI Taxonomy" id="2364126"/>
    <lineage>
        <taxon>Eukaryota</taxon>
        <taxon>Sar</taxon>
        <taxon>Alveolata</taxon>
        <taxon>Dinophyceae</taxon>
        <taxon>Prorocentrales</taxon>
        <taxon>Prorocentraceae</taxon>
        <taxon>Prorocentrum</taxon>
    </lineage>
</organism>
<evidence type="ECO:0000313" key="2">
    <source>
        <dbReference type="Proteomes" id="UP001189429"/>
    </source>
</evidence>
<dbReference type="Proteomes" id="UP001189429">
    <property type="component" value="Unassembled WGS sequence"/>
</dbReference>
<sequence>MAVSKEANIEHDSLKAKVQKAESALERARPIAYVAGPTAGDPAAALRGQFAYLGINAGVLDDVDKLIAQRDAVLQQRAQRDAAETEAAEPDVAMEPIRFEDLDGQWIDDLVAKAAQPEHVCDGGQPVRALARKVVEAALQDALSRAKKPNVQEV</sequence>
<comment type="caution">
    <text evidence="1">The sequence shown here is derived from an EMBL/GenBank/DDBJ whole genome shotgun (WGS) entry which is preliminary data.</text>
</comment>
<reference evidence="1" key="1">
    <citation type="submission" date="2023-10" db="EMBL/GenBank/DDBJ databases">
        <authorList>
            <person name="Chen Y."/>
            <person name="Shah S."/>
            <person name="Dougan E. K."/>
            <person name="Thang M."/>
            <person name="Chan C."/>
        </authorList>
    </citation>
    <scope>NUCLEOTIDE SEQUENCE [LARGE SCALE GENOMIC DNA]</scope>
</reference>